<dbReference type="InterPro" id="IPR006944">
    <property type="entry name" value="Phage/GTA_portal"/>
</dbReference>
<evidence type="ECO:0000256" key="1">
    <source>
        <dbReference type="SAM" id="MobiDB-lite"/>
    </source>
</evidence>
<organism evidence="2 3">
    <name type="scientific">Candidatus Desulfosporosinus infrequens</name>
    <dbReference type="NCBI Taxonomy" id="2043169"/>
    <lineage>
        <taxon>Bacteria</taxon>
        <taxon>Bacillati</taxon>
        <taxon>Bacillota</taxon>
        <taxon>Clostridia</taxon>
        <taxon>Eubacteriales</taxon>
        <taxon>Desulfitobacteriaceae</taxon>
        <taxon>Desulfosporosinus</taxon>
    </lineage>
</organism>
<dbReference type="AlphaFoldDB" id="A0A2U3KLN3"/>
<name>A0A2U3KLN3_9FIRM</name>
<feature type="region of interest" description="Disordered" evidence="1">
    <location>
        <begin position="409"/>
        <end position="437"/>
    </location>
</feature>
<gene>
    <name evidence="2" type="ORF">SBF1_2300004</name>
</gene>
<protein>
    <submittedName>
        <fullName evidence="2">Putative Phage portal protein, HK97 family</fullName>
    </submittedName>
</protein>
<accession>A0A2U3KLN3</accession>
<dbReference type="Pfam" id="PF04860">
    <property type="entry name" value="Phage_portal"/>
    <property type="match status" value="1"/>
</dbReference>
<reference evidence="3" key="1">
    <citation type="submission" date="2018-02" db="EMBL/GenBank/DDBJ databases">
        <authorList>
            <person name="Hausmann B."/>
        </authorList>
    </citation>
    <scope>NUCLEOTIDE SEQUENCE [LARGE SCALE GENOMIC DNA]</scope>
    <source>
        <strain evidence="3">Peat soil MAG SbF1</strain>
    </source>
</reference>
<dbReference type="OrthoDB" id="2491at2"/>
<sequence>MKGIKSFRSMFSNIFGKKPPQSQPMSLFRTLNGYVPTISNTNGEVYYNFLMRACLRAIATHVAKADIKHIRYVKGDTIPQDSDIANLLSGQPNPFMNSSEFIFKLTTNLLIHNNAFVYIKQDELGNIEGFYPLNSSFVTYMESSTTGMDDTGTLFVKFNFRGGQEIIAPFEQVIHLKRDYFESDLMGSYNDNALYPLLQLTNTVHNGIINAVANGPANIRGSLHFAGTLKTADLIAKRDEVLGKFFDIQNNSGIIFTDFQTGEFKPFESKAILLDAAQMETIQKEVFGYFNISEKIVFSTYNEDELSAFYTSIVSPLLKQMGEAFTYKIFTDRERGYGNKISFTSSKLQYTSDKTKVAIVQYLAPTGSLTINEMRELFGLGAIEGGERRVESLNFVDVSIKNDYQMSMSKSNTLPEAPKNNDEGTLEGGEKINVGGT</sequence>
<dbReference type="Proteomes" id="UP000238916">
    <property type="component" value="Unassembled WGS sequence"/>
</dbReference>
<evidence type="ECO:0000313" key="2">
    <source>
        <dbReference type="EMBL" id="SPF40571.1"/>
    </source>
</evidence>
<proteinExistence type="predicted"/>
<evidence type="ECO:0000313" key="3">
    <source>
        <dbReference type="Proteomes" id="UP000238916"/>
    </source>
</evidence>
<dbReference type="EMBL" id="OMOF01000147">
    <property type="protein sequence ID" value="SPF40571.1"/>
    <property type="molecule type" value="Genomic_DNA"/>
</dbReference>